<protein>
    <submittedName>
        <fullName evidence="1">Uncharacterized protein</fullName>
    </submittedName>
</protein>
<dbReference type="Proteomes" id="UP001386955">
    <property type="component" value="Unassembled WGS sequence"/>
</dbReference>
<dbReference type="AlphaFoldDB" id="A0AAN9SWZ7"/>
<evidence type="ECO:0000313" key="2">
    <source>
        <dbReference type="Proteomes" id="UP001386955"/>
    </source>
</evidence>
<keyword evidence="2" id="KW-1185">Reference proteome</keyword>
<sequence length="152" mass="17082">MPFGISVVFENIQPVMSTTIAAKARARSEEIRNTSPPTSAQQMEEHRACLKPTISRTPSPFGAYKLNVDDVINNGKISSVAGELWAIYHELKLVKDTELSQHIYVESDSRVAIHFFPDGCSRNHACYSLWEGMTSIYEEVYSSRVHIFSVTN</sequence>
<gene>
    <name evidence="1" type="ORF">VNO78_08326</name>
</gene>
<comment type="caution">
    <text evidence="1">The sequence shown here is derived from an EMBL/GenBank/DDBJ whole genome shotgun (WGS) entry which is preliminary data.</text>
</comment>
<organism evidence="1 2">
    <name type="scientific">Psophocarpus tetragonolobus</name>
    <name type="common">Winged bean</name>
    <name type="synonym">Dolichos tetragonolobus</name>
    <dbReference type="NCBI Taxonomy" id="3891"/>
    <lineage>
        <taxon>Eukaryota</taxon>
        <taxon>Viridiplantae</taxon>
        <taxon>Streptophyta</taxon>
        <taxon>Embryophyta</taxon>
        <taxon>Tracheophyta</taxon>
        <taxon>Spermatophyta</taxon>
        <taxon>Magnoliopsida</taxon>
        <taxon>eudicotyledons</taxon>
        <taxon>Gunneridae</taxon>
        <taxon>Pentapetalae</taxon>
        <taxon>rosids</taxon>
        <taxon>fabids</taxon>
        <taxon>Fabales</taxon>
        <taxon>Fabaceae</taxon>
        <taxon>Papilionoideae</taxon>
        <taxon>50 kb inversion clade</taxon>
        <taxon>NPAAA clade</taxon>
        <taxon>indigoferoid/millettioid clade</taxon>
        <taxon>Phaseoleae</taxon>
        <taxon>Psophocarpus</taxon>
    </lineage>
</organism>
<dbReference type="EMBL" id="JAYMYS010000002">
    <property type="protein sequence ID" value="KAK7406696.1"/>
    <property type="molecule type" value="Genomic_DNA"/>
</dbReference>
<reference evidence="1 2" key="1">
    <citation type="submission" date="2024-01" db="EMBL/GenBank/DDBJ databases">
        <title>The genomes of 5 underutilized Papilionoideae crops provide insights into root nodulation and disease resistanc.</title>
        <authorList>
            <person name="Jiang F."/>
        </authorList>
    </citation>
    <scope>NUCLEOTIDE SEQUENCE [LARGE SCALE GENOMIC DNA]</scope>
    <source>
        <strain evidence="1">DUOXIRENSHENG_FW03</strain>
        <tissue evidence="1">Leaves</tissue>
    </source>
</reference>
<evidence type="ECO:0000313" key="1">
    <source>
        <dbReference type="EMBL" id="KAK7406696.1"/>
    </source>
</evidence>
<accession>A0AAN9SWZ7</accession>
<proteinExistence type="predicted"/>
<name>A0AAN9SWZ7_PSOTE</name>